<feature type="domain" description="Oligosaccharyl transferase STT3 N-terminal" evidence="13">
    <location>
        <begin position="170"/>
        <end position="307"/>
    </location>
</feature>
<keyword evidence="11" id="KW-0325">Glycoprotein</keyword>
<organism evidence="14 15">
    <name type="scientific">Pisum sativum</name>
    <name type="common">Garden pea</name>
    <name type="synonym">Lathyrus oleraceus</name>
    <dbReference type="NCBI Taxonomy" id="3888"/>
    <lineage>
        <taxon>Eukaryota</taxon>
        <taxon>Viridiplantae</taxon>
        <taxon>Streptophyta</taxon>
        <taxon>Embryophyta</taxon>
        <taxon>Tracheophyta</taxon>
        <taxon>Spermatophyta</taxon>
        <taxon>Magnoliopsida</taxon>
        <taxon>eudicotyledons</taxon>
        <taxon>Gunneridae</taxon>
        <taxon>Pentapetalae</taxon>
        <taxon>rosids</taxon>
        <taxon>fabids</taxon>
        <taxon>Fabales</taxon>
        <taxon>Fabaceae</taxon>
        <taxon>Papilionoideae</taxon>
        <taxon>50 kb inversion clade</taxon>
        <taxon>NPAAA clade</taxon>
        <taxon>Hologalegina</taxon>
        <taxon>IRL clade</taxon>
        <taxon>Fabeae</taxon>
        <taxon>Lathyrus</taxon>
    </lineage>
</organism>
<dbReference type="Gramene" id="Psat01G0052200-T1">
    <property type="protein sequence ID" value="KAI5441090.1"/>
    <property type="gene ID" value="KIW84_010522"/>
</dbReference>
<name>A0A9D4YP28_PEA</name>
<dbReference type="Gene3D" id="3.30.70.141">
    <property type="entry name" value="Nucleoside diphosphate kinase-like domain"/>
    <property type="match status" value="1"/>
</dbReference>
<keyword evidence="8 12" id="KW-1133">Transmembrane helix</keyword>
<dbReference type="InterPro" id="IPR048307">
    <property type="entry name" value="STT3_N"/>
</dbReference>
<dbReference type="InterPro" id="IPR032675">
    <property type="entry name" value="LRR_dom_sf"/>
</dbReference>
<comment type="catalytic activity">
    <reaction evidence="1">
        <text>a 2'-deoxyribonucleoside 5'-diphosphate + ATP = a 2'-deoxyribonucleoside 5'-triphosphate + ADP</text>
        <dbReference type="Rhea" id="RHEA:44640"/>
        <dbReference type="ChEBI" id="CHEBI:30616"/>
        <dbReference type="ChEBI" id="CHEBI:61560"/>
        <dbReference type="ChEBI" id="CHEBI:73316"/>
        <dbReference type="ChEBI" id="CHEBI:456216"/>
        <dbReference type="EC" id="2.7.4.6"/>
    </reaction>
</comment>
<dbReference type="GO" id="GO:0004550">
    <property type="term" value="F:nucleoside diphosphate kinase activity"/>
    <property type="evidence" value="ECO:0007669"/>
    <property type="project" value="UniProtKB-EC"/>
</dbReference>
<evidence type="ECO:0000256" key="4">
    <source>
        <dbReference type="ARBA" id="ARBA00022614"/>
    </source>
</evidence>
<keyword evidence="9 12" id="KW-0472">Membrane</keyword>
<dbReference type="InterPro" id="IPR023005">
    <property type="entry name" value="Nucleoside_diP_kinase_AS"/>
</dbReference>
<proteinExistence type="predicted"/>
<dbReference type="EMBL" id="JAMSHJ010000001">
    <property type="protein sequence ID" value="KAI5441090.1"/>
    <property type="molecule type" value="Genomic_DNA"/>
</dbReference>
<dbReference type="Proteomes" id="UP001058974">
    <property type="component" value="Chromosome 1"/>
</dbReference>
<accession>A0A9D4YP28</accession>
<evidence type="ECO:0000313" key="14">
    <source>
        <dbReference type="EMBL" id="KAI5441090.1"/>
    </source>
</evidence>
<dbReference type="GO" id="GO:0016020">
    <property type="term" value="C:membrane"/>
    <property type="evidence" value="ECO:0007669"/>
    <property type="project" value="UniProtKB-SubCell"/>
</dbReference>
<dbReference type="InterPro" id="IPR036850">
    <property type="entry name" value="NDK-like_dom_sf"/>
</dbReference>
<sequence length="350" mass="38501">MSQLASVEIDDNPFEPWEIPVSLKDASSLQNFSANNANVKGKLPNFLGDDVFPVLTLLHLAFNNLEVVLPKSFSGLKVESLWLNGQKSDGKLTGSVEVLQNMTSLTEVWLHSNAFSGPLPSFEGLKDLEVLSLRDNSFTGVVPSSLVSLKSLKVVNLTNNLFQGPVPGFGAGIVATTLIAICPGYISRSVAGSYDNEGVAIFVLLLTFYLFVKAVNTGSLSWSLASAFGYFYMVSAWGGYVFIINLVPLYVLVLLVTGRYSLRLYVAYNCMYVLGMLLAMQIRFVGFQHVQSGEHMASMGVFFLLQMPYTFFQNVIHGSDAVESANKEIALWFPKGAANWQSRLHSWIFE</sequence>
<keyword evidence="4" id="KW-0433">Leucine-rich repeat</keyword>
<evidence type="ECO:0000256" key="8">
    <source>
        <dbReference type="ARBA" id="ARBA00022989"/>
    </source>
</evidence>
<evidence type="ECO:0000256" key="12">
    <source>
        <dbReference type="SAM" id="Phobius"/>
    </source>
</evidence>
<comment type="catalytic activity">
    <reaction evidence="2">
        <text>a ribonucleoside 5'-diphosphate + ATP = a ribonucleoside 5'-triphosphate + ADP</text>
        <dbReference type="Rhea" id="RHEA:18113"/>
        <dbReference type="ChEBI" id="CHEBI:30616"/>
        <dbReference type="ChEBI" id="CHEBI:57930"/>
        <dbReference type="ChEBI" id="CHEBI:61557"/>
        <dbReference type="ChEBI" id="CHEBI:456216"/>
        <dbReference type="EC" id="2.7.4.6"/>
    </reaction>
</comment>
<comment type="caution">
    <text evidence="14">The sequence shown here is derived from an EMBL/GenBank/DDBJ whole genome shotgun (WGS) entry which is preliminary data.</text>
</comment>
<protein>
    <recommendedName>
        <fullName evidence="13">Oligosaccharyl transferase STT3 N-terminal domain-containing protein</fullName>
    </recommendedName>
</protein>
<gene>
    <name evidence="14" type="ORF">KIW84_010522</name>
</gene>
<evidence type="ECO:0000256" key="7">
    <source>
        <dbReference type="ARBA" id="ARBA00022737"/>
    </source>
</evidence>
<dbReference type="Pfam" id="PF13855">
    <property type="entry name" value="LRR_8"/>
    <property type="match status" value="1"/>
</dbReference>
<dbReference type="Pfam" id="PF02516">
    <property type="entry name" value="STT3"/>
    <property type="match status" value="1"/>
</dbReference>
<feature type="transmembrane region" description="Helical" evidence="12">
    <location>
        <begin position="166"/>
        <end position="186"/>
    </location>
</feature>
<evidence type="ECO:0000256" key="11">
    <source>
        <dbReference type="ARBA" id="ARBA00023180"/>
    </source>
</evidence>
<dbReference type="PANTHER" id="PTHR47986:SF34">
    <property type="entry name" value="RECEPTOR-LIKE KINASE TMK2"/>
    <property type="match status" value="1"/>
</dbReference>
<evidence type="ECO:0000256" key="10">
    <source>
        <dbReference type="ARBA" id="ARBA00023170"/>
    </source>
</evidence>
<dbReference type="PROSITE" id="PS00469">
    <property type="entry name" value="NDPK"/>
    <property type="match status" value="1"/>
</dbReference>
<keyword evidence="15" id="KW-1185">Reference proteome</keyword>
<evidence type="ECO:0000259" key="13">
    <source>
        <dbReference type="Pfam" id="PF02516"/>
    </source>
</evidence>
<dbReference type="AlphaFoldDB" id="A0A9D4YP28"/>
<dbReference type="PANTHER" id="PTHR47986">
    <property type="entry name" value="OSJNBA0070M12.3 PROTEIN"/>
    <property type="match status" value="1"/>
</dbReference>
<feature type="transmembrane region" description="Helical" evidence="12">
    <location>
        <begin position="265"/>
        <end position="284"/>
    </location>
</feature>
<evidence type="ECO:0000256" key="3">
    <source>
        <dbReference type="ARBA" id="ARBA00004167"/>
    </source>
</evidence>
<reference evidence="14 15" key="1">
    <citation type="journal article" date="2022" name="Nat. Genet.">
        <title>Improved pea reference genome and pan-genome highlight genomic features and evolutionary characteristics.</title>
        <authorList>
            <person name="Yang T."/>
            <person name="Liu R."/>
            <person name="Luo Y."/>
            <person name="Hu S."/>
            <person name="Wang D."/>
            <person name="Wang C."/>
            <person name="Pandey M.K."/>
            <person name="Ge S."/>
            <person name="Xu Q."/>
            <person name="Li N."/>
            <person name="Li G."/>
            <person name="Huang Y."/>
            <person name="Saxena R.K."/>
            <person name="Ji Y."/>
            <person name="Li M."/>
            <person name="Yan X."/>
            <person name="He Y."/>
            <person name="Liu Y."/>
            <person name="Wang X."/>
            <person name="Xiang C."/>
            <person name="Varshney R.K."/>
            <person name="Ding H."/>
            <person name="Gao S."/>
            <person name="Zong X."/>
        </authorList>
    </citation>
    <scope>NUCLEOTIDE SEQUENCE [LARGE SCALE GENOMIC DNA]</scope>
    <source>
        <strain evidence="14 15">cv. Zhongwan 6</strain>
    </source>
</reference>
<keyword evidence="5 12" id="KW-0812">Transmembrane</keyword>
<evidence type="ECO:0000256" key="2">
    <source>
        <dbReference type="ARBA" id="ARBA00000937"/>
    </source>
</evidence>
<evidence type="ECO:0000313" key="15">
    <source>
        <dbReference type="Proteomes" id="UP001058974"/>
    </source>
</evidence>
<evidence type="ECO:0000256" key="1">
    <source>
        <dbReference type="ARBA" id="ARBA00000082"/>
    </source>
</evidence>
<evidence type="ECO:0000256" key="9">
    <source>
        <dbReference type="ARBA" id="ARBA00023136"/>
    </source>
</evidence>
<keyword evidence="10" id="KW-0675">Receptor</keyword>
<dbReference type="InterPro" id="IPR001611">
    <property type="entry name" value="Leu-rich_rpt"/>
</dbReference>
<dbReference type="InterPro" id="IPR052422">
    <property type="entry name" value="Auxin_Ser/Thr_Kinase"/>
</dbReference>
<evidence type="ECO:0000256" key="5">
    <source>
        <dbReference type="ARBA" id="ARBA00022692"/>
    </source>
</evidence>
<keyword evidence="7" id="KW-0677">Repeat</keyword>
<keyword evidence="6" id="KW-0732">Signal</keyword>
<feature type="transmembrane region" description="Helical" evidence="12">
    <location>
        <begin position="227"/>
        <end position="253"/>
    </location>
</feature>
<evidence type="ECO:0000256" key="6">
    <source>
        <dbReference type="ARBA" id="ARBA00022729"/>
    </source>
</evidence>
<dbReference type="Gene3D" id="3.80.10.10">
    <property type="entry name" value="Ribonuclease Inhibitor"/>
    <property type="match status" value="1"/>
</dbReference>
<dbReference type="SUPFAM" id="SSF54919">
    <property type="entry name" value="Nucleoside diphosphate kinase, NDK"/>
    <property type="match status" value="1"/>
</dbReference>
<feature type="transmembrane region" description="Helical" evidence="12">
    <location>
        <begin position="198"/>
        <end position="215"/>
    </location>
</feature>
<dbReference type="SUPFAM" id="SSF52058">
    <property type="entry name" value="L domain-like"/>
    <property type="match status" value="1"/>
</dbReference>
<comment type="subcellular location">
    <subcellularLocation>
        <location evidence="3">Membrane</location>
        <topology evidence="3">Single-pass membrane protein</topology>
    </subcellularLocation>
</comment>